<reference evidence="2" key="1">
    <citation type="submission" date="2020-12" db="EMBL/GenBank/DDBJ databases">
        <title>WGS assembly of Carya illinoinensis cv. Pawnee.</title>
        <authorList>
            <person name="Platts A."/>
            <person name="Shu S."/>
            <person name="Wright S."/>
            <person name="Barry K."/>
            <person name="Edger P."/>
            <person name="Pires J.C."/>
            <person name="Schmutz J."/>
        </authorList>
    </citation>
    <scope>NUCLEOTIDE SEQUENCE</scope>
    <source>
        <tissue evidence="2">Leaf</tissue>
    </source>
</reference>
<evidence type="ECO:0000256" key="1">
    <source>
        <dbReference type="SAM" id="MobiDB-lite"/>
    </source>
</evidence>
<sequence length="147" mass="15633">MGCGESKPEVAAGNTILSHRSSEPDPGSKKSKDIETIPEANTTDNTTNSSLQQQVLEAKNEDNKDLGEAAVAADVKKIDENTAAKEGGDVKIIDNGKAAGKEADQKENEAVKLVGEKVIKEAESETTVVEKNQNADNKEEQEHTADT</sequence>
<dbReference type="AlphaFoldDB" id="A0A8T1RDA5"/>
<name>A0A8T1RDA5_CARIL</name>
<organism evidence="2 4">
    <name type="scientific">Carya illinoinensis</name>
    <name type="common">Pecan</name>
    <dbReference type="NCBI Taxonomy" id="32201"/>
    <lineage>
        <taxon>Eukaryota</taxon>
        <taxon>Viridiplantae</taxon>
        <taxon>Streptophyta</taxon>
        <taxon>Embryophyta</taxon>
        <taxon>Tracheophyta</taxon>
        <taxon>Spermatophyta</taxon>
        <taxon>Magnoliopsida</taxon>
        <taxon>eudicotyledons</taxon>
        <taxon>Gunneridae</taxon>
        <taxon>Pentapetalae</taxon>
        <taxon>rosids</taxon>
        <taxon>fabids</taxon>
        <taxon>Fagales</taxon>
        <taxon>Juglandaceae</taxon>
        <taxon>Carya</taxon>
    </lineage>
</organism>
<protein>
    <submittedName>
        <fullName evidence="2">Uncharacterized protein</fullName>
    </submittedName>
</protein>
<evidence type="ECO:0000313" key="3">
    <source>
        <dbReference type="EMBL" id="KAG6726529.1"/>
    </source>
</evidence>
<feature type="region of interest" description="Disordered" evidence="1">
    <location>
        <begin position="123"/>
        <end position="147"/>
    </location>
</feature>
<feature type="region of interest" description="Disordered" evidence="1">
    <location>
        <begin position="1"/>
        <end position="51"/>
    </location>
</feature>
<gene>
    <name evidence="2" type="ORF">CIPAW_02G085800</name>
    <name evidence="3" type="ORF">I3842_02G084800</name>
</gene>
<reference evidence="3" key="2">
    <citation type="submission" date="2021-01" db="EMBL/GenBank/DDBJ databases">
        <authorList>
            <person name="Lovell J.T."/>
            <person name="Bentley N."/>
            <person name="Bhattarai G."/>
            <person name="Jenkins J.W."/>
            <person name="Sreedasyam A."/>
            <person name="Alarcon Y."/>
            <person name="Bock C."/>
            <person name="Boston L."/>
            <person name="Carlson J."/>
            <person name="Cervantes K."/>
            <person name="Clermont K."/>
            <person name="Krom N."/>
            <person name="Kubenka K."/>
            <person name="Mamidi S."/>
            <person name="Mattison C."/>
            <person name="Monteros M."/>
            <person name="Pisani C."/>
            <person name="Plott C."/>
            <person name="Rajasekar S."/>
            <person name="Rhein H.S."/>
            <person name="Rohla C."/>
            <person name="Song M."/>
            <person name="Hilaire R.S."/>
            <person name="Shu S."/>
            <person name="Wells L."/>
            <person name="Wang X."/>
            <person name="Webber J."/>
            <person name="Heerema R.J."/>
            <person name="Klein P."/>
            <person name="Conner P."/>
            <person name="Grauke L."/>
            <person name="Grimwood J."/>
            <person name="Schmutz J."/>
            <person name="Randall J.J."/>
        </authorList>
    </citation>
    <scope>NUCLEOTIDE SEQUENCE</scope>
    <source>
        <tissue evidence="3">Leaf</tissue>
    </source>
</reference>
<keyword evidence="4" id="KW-1185">Reference proteome</keyword>
<dbReference type="EMBL" id="CM031810">
    <property type="protein sequence ID" value="KAG6664333.1"/>
    <property type="molecule type" value="Genomic_DNA"/>
</dbReference>
<proteinExistence type="predicted"/>
<accession>A0A8T1RDA5</accession>
<evidence type="ECO:0000313" key="4">
    <source>
        <dbReference type="Proteomes" id="UP000811609"/>
    </source>
</evidence>
<comment type="caution">
    <text evidence="2">The sequence shown here is derived from an EMBL/GenBank/DDBJ whole genome shotgun (WGS) entry which is preliminary data.</text>
</comment>
<feature type="compositionally biased region" description="Basic and acidic residues" evidence="1">
    <location>
        <begin position="20"/>
        <end position="35"/>
    </location>
</feature>
<dbReference type="Proteomes" id="UP000811609">
    <property type="component" value="Chromosome 2"/>
</dbReference>
<dbReference type="Proteomes" id="UP000811246">
    <property type="component" value="Chromosome 2"/>
</dbReference>
<feature type="compositionally biased region" description="Polar residues" evidence="1">
    <location>
        <begin position="39"/>
        <end position="51"/>
    </location>
</feature>
<feature type="compositionally biased region" description="Polar residues" evidence="1">
    <location>
        <begin position="125"/>
        <end position="135"/>
    </location>
</feature>
<evidence type="ECO:0000313" key="2">
    <source>
        <dbReference type="EMBL" id="KAG6664333.1"/>
    </source>
</evidence>
<feature type="compositionally biased region" description="Basic and acidic residues" evidence="1">
    <location>
        <begin position="136"/>
        <end position="147"/>
    </location>
</feature>
<dbReference type="EMBL" id="CM031826">
    <property type="protein sequence ID" value="KAG6726529.1"/>
    <property type="molecule type" value="Genomic_DNA"/>
</dbReference>